<evidence type="ECO:0000313" key="1">
    <source>
        <dbReference type="EMBL" id="XDV10524.1"/>
    </source>
</evidence>
<evidence type="ECO:0008006" key="2">
    <source>
        <dbReference type="Google" id="ProtNLM"/>
    </source>
</evidence>
<organism evidence="1">
    <name type="scientific">Pseudidiomarina sp. PP-1MA</name>
    <dbReference type="NCBI Taxonomy" id="3237706"/>
    <lineage>
        <taxon>Bacteria</taxon>
        <taxon>Pseudomonadati</taxon>
        <taxon>Pseudomonadota</taxon>
        <taxon>Gammaproteobacteria</taxon>
        <taxon>Alteromonadales</taxon>
        <taxon>Idiomarinaceae</taxon>
        <taxon>Pseudidiomarina</taxon>
    </lineage>
</organism>
<gene>
    <name evidence="1" type="ORF">AB8S08_04915</name>
</gene>
<accession>A0AB39X8Z4</accession>
<sequence length="78" mass="8913">MAEIQNCIIKFKCTKTWESLAESGNANKRYCSECKQDVYACRTDSDIARHIKLGNCIAIFNQTQDELFVGELSTPYKK</sequence>
<protein>
    <recommendedName>
        <fullName evidence="2">BED-type domain-containing protein</fullName>
    </recommendedName>
</protein>
<proteinExistence type="predicted"/>
<name>A0AB39X8Z4_9GAMM</name>
<dbReference type="EMBL" id="CP165718">
    <property type="protein sequence ID" value="XDV10524.1"/>
    <property type="molecule type" value="Genomic_DNA"/>
</dbReference>
<dbReference type="RefSeq" id="WP_369743928.1">
    <property type="nucleotide sequence ID" value="NZ_CP165718.1"/>
</dbReference>
<reference evidence="1" key="1">
    <citation type="submission" date="2024-07" db="EMBL/GenBank/DDBJ databases">
        <title>Whole genome sequence of bacterial strains from algal surface.</title>
        <authorList>
            <person name="Kumar P."/>
        </authorList>
    </citation>
    <scope>NUCLEOTIDE SEQUENCE</scope>
    <source>
        <strain evidence="1">PP-1MA</strain>
    </source>
</reference>
<dbReference type="AlphaFoldDB" id="A0AB39X8Z4"/>